<dbReference type="GO" id="GO:0005840">
    <property type="term" value="C:ribosome"/>
    <property type="evidence" value="ECO:0007669"/>
    <property type="project" value="UniProtKB-KW"/>
</dbReference>
<dbReference type="OrthoDB" id="441444at2759"/>
<keyword evidence="4" id="KW-0175">Coiled coil</keyword>
<dbReference type="GO" id="GO:0006412">
    <property type="term" value="P:translation"/>
    <property type="evidence" value="ECO:0007669"/>
    <property type="project" value="InterPro"/>
</dbReference>
<keyword evidence="3" id="KW-0687">Ribonucleoprotein</keyword>
<dbReference type="CDD" id="cd00353">
    <property type="entry name" value="Ribosomal_S15p_S13e"/>
    <property type="match status" value="1"/>
</dbReference>
<gene>
    <name evidence="6" type="ORF">BT63DRAFT_436670</name>
</gene>
<dbReference type="EMBL" id="MU004231">
    <property type="protein sequence ID" value="KAF2672814.1"/>
    <property type="molecule type" value="Genomic_DNA"/>
</dbReference>
<dbReference type="Gene3D" id="1.10.287.10">
    <property type="entry name" value="S15/NS1, RNA-binding"/>
    <property type="match status" value="1"/>
</dbReference>
<reference evidence="6" key="1">
    <citation type="journal article" date="2020" name="Stud. Mycol.">
        <title>101 Dothideomycetes genomes: a test case for predicting lifestyles and emergence of pathogens.</title>
        <authorList>
            <person name="Haridas S."/>
            <person name="Albert R."/>
            <person name="Binder M."/>
            <person name="Bloem J."/>
            <person name="Labutti K."/>
            <person name="Salamov A."/>
            <person name="Andreopoulos B."/>
            <person name="Baker S."/>
            <person name="Barry K."/>
            <person name="Bills G."/>
            <person name="Bluhm B."/>
            <person name="Cannon C."/>
            <person name="Castanera R."/>
            <person name="Culley D."/>
            <person name="Daum C."/>
            <person name="Ezra D."/>
            <person name="Gonzalez J."/>
            <person name="Henrissat B."/>
            <person name="Kuo A."/>
            <person name="Liang C."/>
            <person name="Lipzen A."/>
            <person name="Lutzoni F."/>
            <person name="Magnuson J."/>
            <person name="Mondo S."/>
            <person name="Nolan M."/>
            <person name="Ohm R."/>
            <person name="Pangilinan J."/>
            <person name="Park H.-J."/>
            <person name="Ramirez L."/>
            <person name="Alfaro M."/>
            <person name="Sun H."/>
            <person name="Tritt A."/>
            <person name="Yoshinaga Y."/>
            <person name="Zwiers L.-H."/>
            <person name="Turgeon B."/>
            <person name="Goodwin S."/>
            <person name="Spatafora J."/>
            <person name="Crous P."/>
            <person name="Grigoriev I."/>
        </authorList>
    </citation>
    <scope>NUCLEOTIDE SEQUENCE</scope>
    <source>
        <strain evidence="6">CBS 115976</strain>
    </source>
</reference>
<organism evidence="6 7">
    <name type="scientific">Microthyrium microscopicum</name>
    <dbReference type="NCBI Taxonomy" id="703497"/>
    <lineage>
        <taxon>Eukaryota</taxon>
        <taxon>Fungi</taxon>
        <taxon>Dikarya</taxon>
        <taxon>Ascomycota</taxon>
        <taxon>Pezizomycotina</taxon>
        <taxon>Dothideomycetes</taxon>
        <taxon>Dothideomycetes incertae sedis</taxon>
        <taxon>Microthyriales</taxon>
        <taxon>Microthyriaceae</taxon>
        <taxon>Microthyrium</taxon>
    </lineage>
</organism>
<dbReference type="InterPro" id="IPR000589">
    <property type="entry name" value="Ribosomal_uS15"/>
</dbReference>
<evidence type="ECO:0000313" key="6">
    <source>
        <dbReference type="EMBL" id="KAF2672814.1"/>
    </source>
</evidence>
<protein>
    <recommendedName>
        <fullName evidence="8">Ribosomal protein S15</fullName>
    </recommendedName>
</protein>
<dbReference type="Proteomes" id="UP000799302">
    <property type="component" value="Unassembled WGS sequence"/>
</dbReference>
<dbReference type="InterPro" id="IPR005290">
    <property type="entry name" value="Ribosomal_uS15_bac-type"/>
</dbReference>
<evidence type="ECO:0000256" key="2">
    <source>
        <dbReference type="ARBA" id="ARBA00022980"/>
    </source>
</evidence>
<evidence type="ECO:0000256" key="3">
    <source>
        <dbReference type="ARBA" id="ARBA00023274"/>
    </source>
</evidence>
<evidence type="ECO:0000313" key="7">
    <source>
        <dbReference type="Proteomes" id="UP000799302"/>
    </source>
</evidence>
<comment type="similarity">
    <text evidence="1">Belongs to the universal ribosomal protein uS15 family.</text>
</comment>
<feature type="region of interest" description="Disordered" evidence="5">
    <location>
        <begin position="42"/>
        <end position="75"/>
    </location>
</feature>
<evidence type="ECO:0000256" key="4">
    <source>
        <dbReference type="SAM" id="Coils"/>
    </source>
</evidence>
<feature type="coiled-coil region" evidence="4">
    <location>
        <begin position="146"/>
        <end position="176"/>
    </location>
</feature>
<accession>A0A6A6UPJ2</accession>
<dbReference type="PANTHER" id="PTHR23321:SF26">
    <property type="entry name" value="SMALL RIBOSOMAL SUBUNIT PROTEIN US15M"/>
    <property type="match status" value="1"/>
</dbReference>
<dbReference type="PANTHER" id="PTHR23321">
    <property type="entry name" value="RIBOSOMAL PROTEIN S15, BACTERIAL AND ORGANELLAR"/>
    <property type="match status" value="1"/>
</dbReference>
<evidence type="ECO:0000256" key="1">
    <source>
        <dbReference type="ARBA" id="ARBA00008434"/>
    </source>
</evidence>
<proteinExistence type="inferred from homology"/>
<dbReference type="InterPro" id="IPR009068">
    <property type="entry name" value="uS15_NS1_RNA-bd_sf"/>
</dbReference>
<dbReference type="GO" id="GO:1990904">
    <property type="term" value="C:ribonucleoprotein complex"/>
    <property type="evidence" value="ECO:0007669"/>
    <property type="project" value="UniProtKB-KW"/>
</dbReference>
<keyword evidence="2" id="KW-0689">Ribosomal protein</keyword>
<sequence>MPPRIPVPLRADIFHKRPCRDLPIRTFTSYSNHQAATNQYVDRQKQAHSAALKSRGKKSKDEPPPKPGTNPVRGLTTRFLQSFDPPKTYDESIIATEEALQLARENADKRLNFHLTQEQLDQQLARSKHLTSTDILRPEQLPVETREEYEQRMEEEKALREERHQAEHERAKVAIERIVKLEAGNLKDLRRVNIQTCIQTFGRHNTDAVLAGKDGKERAEKFRAGVDVGSSEVQIAVLTAKIRNLANFIQERGHKDHHNKRNLRLMVHKRQKLLKYLVRKERGGPRWQNLIRTLGLTEATWKGEIVV</sequence>
<evidence type="ECO:0008006" key="8">
    <source>
        <dbReference type="Google" id="ProtNLM"/>
    </source>
</evidence>
<keyword evidence="7" id="KW-1185">Reference proteome</keyword>
<dbReference type="AlphaFoldDB" id="A0A6A6UPJ2"/>
<evidence type="ECO:0000256" key="5">
    <source>
        <dbReference type="SAM" id="MobiDB-lite"/>
    </source>
</evidence>
<dbReference type="SMART" id="SM01387">
    <property type="entry name" value="Ribosomal_S15"/>
    <property type="match status" value="1"/>
</dbReference>
<dbReference type="Pfam" id="PF00312">
    <property type="entry name" value="Ribosomal_S15"/>
    <property type="match status" value="1"/>
</dbReference>
<dbReference type="GO" id="GO:0003735">
    <property type="term" value="F:structural constituent of ribosome"/>
    <property type="evidence" value="ECO:0007669"/>
    <property type="project" value="InterPro"/>
</dbReference>
<dbReference type="GO" id="GO:0005737">
    <property type="term" value="C:cytoplasm"/>
    <property type="evidence" value="ECO:0007669"/>
    <property type="project" value="UniProtKB-ARBA"/>
</dbReference>
<name>A0A6A6UPJ2_9PEZI</name>
<dbReference type="SUPFAM" id="SSF47060">
    <property type="entry name" value="S15/NS1 RNA-binding domain"/>
    <property type="match status" value="1"/>
</dbReference>